<organism evidence="4 5">
    <name type="scientific">Microbacterium pygmaeum</name>
    <dbReference type="NCBI Taxonomy" id="370764"/>
    <lineage>
        <taxon>Bacteria</taxon>
        <taxon>Bacillati</taxon>
        <taxon>Actinomycetota</taxon>
        <taxon>Actinomycetes</taxon>
        <taxon>Micrococcales</taxon>
        <taxon>Microbacteriaceae</taxon>
        <taxon>Microbacterium</taxon>
    </lineage>
</organism>
<feature type="chain" id="PRO_5009242716" description="2-oxoglutarate dehydrogenase" evidence="3">
    <location>
        <begin position="24"/>
        <end position="720"/>
    </location>
</feature>
<dbReference type="Proteomes" id="UP000199009">
    <property type="component" value="Chromosome I"/>
</dbReference>
<evidence type="ECO:0000256" key="2">
    <source>
        <dbReference type="SAM" id="Phobius"/>
    </source>
</evidence>
<dbReference type="EMBL" id="LT629692">
    <property type="protein sequence ID" value="SDG50955.1"/>
    <property type="molecule type" value="Genomic_DNA"/>
</dbReference>
<evidence type="ECO:0000313" key="4">
    <source>
        <dbReference type="EMBL" id="SDG50955.1"/>
    </source>
</evidence>
<keyword evidence="5" id="KW-1185">Reference proteome</keyword>
<dbReference type="InterPro" id="IPR046112">
    <property type="entry name" value="DUF6049"/>
</dbReference>
<keyword evidence="2" id="KW-1133">Transmembrane helix</keyword>
<evidence type="ECO:0008006" key="6">
    <source>
        <dbReference type="Google" id="ProtNLM"/>
    </source>
</evidence>
<keyword evidence="2" id="KW-0812">Transmembrane</keyword>
<feature type="region of interest" description="Disordered" evidence="1">
    <location>
        <begin position="300"/>
        <end position="333"/>
    </location>
</feature>
<accession>A0A1G7UTM1</accession>
<name>A0A1G7UTM1_9MICO</name>
<evidence type="ECO:0000256" key="1">
    <source>
        <dbReference type="SAM" id="MobiDB-lite"/>
    </source>
</evidence>
<feature type="signal peptide" evidence="3">
    <location>
        <begin position="1"/>
        <end position="23"/>
    </location>
</feature>
<reference evidence="4 5" key="1">
    <citation type="submission" date="2016-10" db="EMBL/GenBank/DDBJ databases">
        <authorList>
            <person name="de Groot N.N."/>
        </authorList>
    </citation>
    <scope>NUCLEOTIDE SEQUENCE [LARGE SCALE GENOMIC DNA]</scope>
    <source>
        <strain evidence="4 5">DSM 23142</strain>
    </source>
</reference>
<evidence type="ECO:0000313" key="5">
    <source>
        <dbReference type="Proteomes" id="UP000199009"/>
    </source>
</evidence>
<dbReference type="STRING" id="370764.SAMN04489810_0490"/>
<gene>
    <name evidence="4" type="ORF">SAMN04489810_0490</name>
</gene>
<dbReference type="Pfam" id="PF19516">
    <property type="entry name" value="DUF6049"/>
    <property type="match status" value="1"/>
</dbReference>
<feature type="transmembrane region" description="Helical" evidence="2">
    <location>
        <begin position="680"/>
        <end position="702"/>
    </location>
</feature>
<evidence type="ECO:0000256" key="3">
    <source>
        <dbReference type="SAM" id="SignalP"/>
    </source>
</evidence>
<feature type="compositionally biased region" description="Low complexity" evidence="1">
    <location>
        <begin position="304"/>
        <end position="317"/>
    </location>
</feature>
<feature type="compositionally biased region" description="Pro residues" evidence="1">
    <location>
        <begin position="318"/>
        <end position="328"/>
    </location>
</feature>
<keyword evidence="2" id="KW-0472">Membrane</keyword>
<proteinExistence type="predicted"/>
<sequence length="720" mass="72014">MGAWLLGVLLVVGLSLTAGPAQAFAPAPSAATPTPETPEASDVLSGVAAFTLSPVGRGTVRPGEGLAASVTLQNGTDAATPALSVTLSLGTTALPDRTALSTWLDGQTTGVAVSPVGATTLPAVESGGEQTTGIVVAAEDPALTARAPGVYPLVASYEGPDGVVQSTSVMIVPNDGAPAVGIGVVVPITAGPIAEALLSAPELAVLTAPDGSLTRQLDAVEGTDAILAVDPAIVAAIRVLGTAAPAAATAWLERLDALANSRFALQFGDADVLTQLEAGASGPLAPTSFQYAMRPADFRPANGTPSAAPVATATPDATPIPTPTPTEPVDPTVPVYPTTAELVEVESARAGVFWPAGGTASPSAVAALGAITADDHASLTLLASTSTTNGAAGGTVAAHANAAGADALVYDAAVSSRLRAASLTDDSSLRGASLTAATAYLAFAVAQTGGSPVLVTVDRAEDRSTVALRTAIASALQAPGFSPLALGGLIGAAPIDVTVTDAAGDPARAAEASALFDDEAAIERFATILDDPTLLTGPERAEVLQLLGVAWLPDPVAWNTAVASHRASTAGTLDSVGILPPSDVNLFSADAPLPIWVRNDLPYPVTVVLYATPDDLRLTVQEETTVAAGAQSNTRVQVPVQTRVGSGDVTVDLQLRSRTLESIGAAQTVAVSVRAEWEGIGITVLAILVGGFLILGVVRTVLRVRSRRRSAADAPGKDAP</sequence>
<dbReference type="AlphaFoldDB" id="A0A1G7UTM1"/>
<protein>
    <recommendedName>
        <fullName evidence="6">2-oxoglutarate dehydrogenase</fullName>
    </recommendedName>
</protein>
<keyword evidence="3" id="KW-0732">Signal</keyword>